<evidence type="ECO:0000313" key="4">
    <source>
        <dbReference type="Proteomes" id="UP000294513"/>
    </source>
</evidence>
<dbReference type="Pfam" id="PF03995">
    <property type="entry name" value="Inhibitor_I36"/>
    <property type="match status" value="1"/>
</dbReference>
<evidence type="ECO:0000259" key="2">
    <source>
        <dbReference type="Pfam" id="PF01551"/>
    </source>
</evidence>
<evidence type="ECO:0000256" key="1">
    <source>
        <dbReference type="SAM" id="MobiDB-lite"/>
    </source>
</evidence>
<dbReference type="EMBL" id="SMKU01000014">
    <property type="protein sequence ID" value="TDD95154.1"/>
    <property type="molecule type" value="Genomic_DNA"/>
</dbReference>
<evidence type="ECO:0000313" key="3">
    <source>
        <dbReference type="EMBL" id="TDD95154.1"/>
    </source>
</evidence>
<dbReference type="Gene3D" id="2.60.20.10">
    <property type="entry name" value="Crystallins"/>
    <property type="match status" value="1"/>
</dbReference>
<dbReference type="RefSeq" id="WP_131889710.1">
    <property type="nucleotide sequence ID" value="NZ_SMKU01000014.1"/>
</dbReference>
<dbReference type="AlphaFoldDB" id="A0A4R5CDA6"/>
<protein>
    <submittedName>
        <fullName evidence="3">Cell surface protein</fullName>
    </submittedName>
</protein>
<dbReference type="SUPFAM" id="SSF51261">
    <property type="entry name" value="Duplicated hybrid motif"/>
    <property type="match status" value="1"/>
</dbReference>
<feature type="domain" description="M23ase beta-sheet core" evidence="2">
    <location>
        <begin position="143"/>
        <end position="239"/>
    </location>
</feature>
<dbReference type="PANTHER" id="PTHR21666">
    <property type="entry name" value="PEPTIDASE-RELATED"/>
    <property type="match status" value="1"/>
</dbReference>
<keyword evidence="4" id="KW-1185">Reference proteome</keyword>
<dbReference type="PANTHER" id="PTHR21666:SF270">
    <property type="entry name" value="MUREIN HYDROLASE ACTIVATOR ENVC"/>
    <property type="match status" value="1"/>
</dbReference>
<dbReference type="Gene3D" id="2.70.70.10">
    <property type="entry name" value="Glucose Permease (Domain IIA)"/>
    <property type="match status" value="1"/>
</dbReference>
<dbReference type="Proteomes" id="UP000294513">
    <property type="component" value="Unassembled WGS sequence"/>
</dbReference>
<accession>A0A4R5CDA6</accession>
<gene>
    <name evidence="3" type="ORF">E1298_05810</name>
</gene>
<dbReference type="InterPro" id="IPR016047">
    <property type="entry name" value="M23ase_b-sheet_dom"/>
</dbReference>
<dbReference type="GO" id="GO:0004222">
    <property type="term" value="F:metalloendopeptidase activity"/>
    <property type="evidence" value="ECO:0007669"/>
    <property type="project" value="TreeGrafter"/>
</dbReference>
<comment type="caution">
    <text evidence="3">The sequence shown here is derived from an EMBL/GenBank/DDBJ whole genome shotgun (WGS) entry which is preliminary data.</text>
</comment>
<reference evidence="3 4" key="1">
    <citation type="submission" date="2019-03" db="EMBL/GenBank/DDBJ databases">
        <title>Draft genome sequences of novel Actinobacteria.</title>
        <authorList>
            <person name="Sahin N."/>
            <person name="Ay H."/>
            <person name="Saygin H."/>
        </authorList>
    </citation>
    <scope>NUCLEOTIDE SEQUENCE [LARGE SCALE GENOMIC DNA]</scope>
    <source>
        <strain evidence="3 4">H3C3</strain>
    </source>
</reference>
<proteinExistence type="predicted"/>
<name>A0A4R5CDA6_9ACTN</name>
<dbReference type="CDD" id="cd12797">
    <property type="entry name" value="M23_peptidase"/>
    <property type="match status" value="1"/>
</dbReference>
<sequence length="268" mass="29842">PASAAARNGKCENGEFCYYYSSNNKGSVSDFKNSVADYDDKQPTCYDFKGPGAGKGKCIKNNAASVWNRTGKTVRVYYNSNYKGPHQDFKKGTKGNLNPRLKKQNASHEFAPKKRVNMSYALYKTRGGRLTCPFDGYHGRSGRHEGIDFARSRGSNVYALLDGKITRIHEGHNGSSGLSTIAIYNTKLRKTVIYLHTDPRNSLRAGQSIKKGQVIGDEAWRGVSSSSATHTHVEMRPERHTHASPSSDERLDNPNPNAFWRSQGYNVR</sequence>
<dbReference type="InterPro" id="IPR050570">
    <property type="entry name" value="Cell_wall_metabolism_enzyme"/>
</dbReference>
<dbReference type="OrthoDB" id="2677885at2"/>
<dbReference type="Pfam" id="PF01551">
    <property type="entry name" value="Peptidase_M23"/>
    <property type="match status" value="1"/>
</dbReference>
<dbReference type="InterPro" id="IPR011055">
    <property type="entry name" value="Dup_hybrid_motif"/>
</dbReference>
<organism evidence="3 4">
    <name type="scientific">Actinomadura rubrisoli</name>
    <dbReference type="NCBI Taxonomy" id="2530368"/>
    <lineage>
        <taxon>Bacteria</taxon>
        <taxon>Bacillati</taxon>
        <taxon>Actinomycetota</taxon>
        <taxon>Actinomycetes</taxon>
        <taxon>Streptosporangiales</taxon>
        <taxon>Thermomonosporaceae</taxon>
        <taxon>Actinomadura</taxon>
    </lineage>
</organism>
<feature type="compositionally biased region" description="Basic and acidic residues" evidence="1">
    <location>
        <begin position="231"/>
        <end position="252"/>
    </location>
</feature>
<feature type="region of interest" description="Disordered" evidence="1">
    <location>
        <begin position="220"/>
        <end position="268"/>
    </location>
</feature>
<feature type="non-terminal residue" evidence="3">
    <location>
        <position position="1"/>
    </location>
</feature>